<dbReference type="EMBL" id="AP028917">
    <property type="protein sequence ID" value="BES98509.1"/>
    <property type="molecule type" value="Genomic_DNA"/>
</dbReference>
<dbReference type="InterPro" id="IPR025724">
    <property type="entry name" value="GAG-pre-integrase_dom"/>
</dbReference>
<sequence>MELSKIRVGLLEGKTNWATWKYKILVILRGQPKALKVIEGKHSSPTKPPDAATAEVLAKYEKELEEFQIADSDALLVISNNLTEETLKKVMRFTTAREVWLELHRLFDGVSEDKAYDICLEFFSYQRQPEDDIGTHLSKLKNLWNELKVEISKDGIGAELPELFLICKILGTLPESFFAFRSSWMLMAKRERTVENLTNQLCAHEHALKGRDGGHASDEVLTTTVKKSNMKIKKKPMKADLVCHYCQKPGHMTRKCKKWISDGRPAPNFSKTASSNSALVSKHEHEPKALLTTKSSFLTVGNDEKSWYVDNGATNHITNQRDIFQEFSEFKSSHDVMTADGTSIRAIGSGTIPIESNVSGKWEKLLLKDVWYIPGIKKNLFSPLAAQDHNRNSEFVAHTEECFLTLENEVVIVGNRKHQGGLYKLAIRHRKCSKPSEVNSLCNQNTLQLYHERFGHQNKRHIKKFLEREMGIKVNLDDELCEACVFGKSHRLKFGSREKSTMPGQLIHTDVGGPFFSSISGYRFYVLFKDDYSKFRKVYFMKQKSEVAQHLRSFLNETKTQGLVVRELLSDNGGEFVSTEVKNVLNEFGIRHRTSMPFTPQQNGAAERENRTLVEMARTLMHAREELPQGLWAELVNTAAYILNRTSPSREDDKTPYEIWYGTKPRVHHLRIIGTTCYAHIPKPQRTKFQKKARKGILIGYDGDEGYRIWCQKNLQLIRSRDVIFNEEPLTTEDIATTRRPDPQQLNEFDCAEPTESTPSPPQLEQSTPTDSDSSSVFRGWDNASVHSDEEEDIEGQDENRRVLRDRSTLKSPERYGYLAMTAAAEIHDIWEPSSYSEAINCEDKIHWQRAMDSEIKSLKENNTWRLEHLPKGKKAIPCRWTFRVKLNPDGSIDKYKARVVAKGFTQKKGSDYDEVFSPVARSGTIRAVLSVAAAENLHMMQFDVSTAFLYGNLDETIYMQQPDGFNDETGRVCRLTRSLYGLKQAPRCWNKRFVDYLSKIGLHASEADPCLFIREKDGKKLIVALYVDDGLVASNCKLEQDNFIEELKREFKITTKEASYFLGLEIEKQEGQISVKQTAYTRKLLERFGMADCRPVGTPMLKDRSQLTKEEEKEDVKNFPYRQIVGSLMYLMVGTRPDISYAVGVVCRALDNPTKIDCVNVKRILRYLKGTPDLGLVYKSKLNNGRIYSYSDADLGGDETTGRSTTGVVNLFCGAAISWTSQRQVSVALSSTEAEIVAASEAAKELVWLHRLLTSMTKIEDLPVLYVDNEAAIRLAKNPENHRRTKHIKIRHFFVRELVMNGEIIIAKVETSKQLADAMTKALHQPRLSELRQKIGMSHHQSDGRRC</sequence>
<gene>
    <name evidence="9" type="ORF">NTJ_11324</name>
</gene>
<dbReference type="InterPro" id="IPR012337">
    <property type="entry name" value="RNaseH-like_sf"/>
</dbReference>
<keyword evidence="5" id="KW-0863">Zinc-finger</keyword>
<dbReference type="Pfam" id="PF25597">
    <property type="entry name" value="SH3_retrovirus"/>
    <property type="match status" value="1"/>
</dbReference>
<keyword evidence="1" id="KW-0645">Protease</keyword>
<dbReference type="InterPro" id="IPR001584">
    <property type="entry name" value="Integrase_cat-core"/>
</dbReference>
<keyword evidence="2" id="KW-0479">Metal-binding</keyword>
<evidence type="ECO:0000313" key="9">
    <source>
        <dbReference type="EMBL" id="BES98509.1"/>
    </source>
</evidence>
<evidence type="ECO:0000256" key="5">
    <source>
        <dbReference type="PROSITE-ProRule" id="PRU00047"/>
    </source>
</evidence>
<dbReference type="Pfam" id="PF07727">
    <property type="entry name" value="RVT_2"/>
    <property type="match status" value="1"/>
</dbReference>
<dbReference type="InterPro" id="IPR001878">
    <property type="entry name" value="Znf_CCHC"/>
</dbReference>
<keyword evidence="10" id="KW-1185">Reference proteome</keyword>
<reference evidence="9 10" key="1">
    <citation type="submission" date="2023-09" db="EMBL/GenBank/DDBJ databases">
        <title>Nesidiocoris tenuis whole genome shotgun sequence.</title>
        <authorList>
            <person name="Shibata T."/>
            <person name="Shimoda M."/>
            <person name="Kobayashi T."/>
            <person name="Uehara T."/>
        </authorList>
    </citation>
    <scope>NUCLEOTIDE SEQUENCE [LARGE SCALE GENOMIC DNA]</scope>
    <source>
        <strain evidence="9 10">Japan</strain>
    </source>
</reference>
<keyword evidence="3" id="KW-0064">Aspartyl protease</keyword>
<evidence type="ECO:0000256" key="3">
    <source>
        <dbReference type="ARBA" id="ARBA00022750"/>
    </source>
</evidence>
<evidence type="ECO:0000313" key="10">
    <source>
        <dbReference type="Proteomes" id="UP001307889"/>
    </source>
</evidence>
<dbReference type="Pfam" id="PF00665">
    <property type="entry name" value="rve"/>
    <property type="match status" value="1"/>
</dbReference>
<dbReference type="InterPro" id="IPR054722">
    <property type="entry name" value="PolX-like_BBD"/>
</dbReference>
<evidence type="ECO:0000256" key="4">
    <source>
        <dbReference type="ARBA" id="ARBA00022801"/>
    </source>
</evidence>
<dbReference type="Pfam" id="PF13976">
    <property type="entry name" value="gag_pre-integrs"/>
    <property type="match status" value="1"/>
</dbReference>
<proteinExistence type="predicted"/>
<dbReference type="PANTHER" id="PTHR42648:SF28">
    <property type="entry name" value="TRANSPOSON-ENCODED PROTEIN WITH RIBONUCLEASE H-LIKE AND RETROVIRUS ZINC FINGER-LIKE DOMAINS"/>
    <property type="match status" value="1"/>
</dbReference>
<dbReference type="Pfam" id="PF14223">
    <property type="entry name" value="Retrotran_gag_2"/>
    <property type="match status" value="1"/>
</dbReference>
<dbReference type="Proteomes" id="UP001307889">
    <property type="component" value="Chromosome 9"/>
</dbReference>
<dbReference type="InterPro" id="IPR039537">
    <property type="entry name" value="Retrotran_Ty1/copia-like"/>
</dbReference>
<dbReference type="InterPro" id="IPR036397">
    <property type="entry name" value="RNaseH_sf"/>
</dbReference>
<dbReference type="CDD" id="cd09272">
    <property type="entry name" value="RNase_HI_RT_Ty1"/>
    <property type="match status" value="1"/>
</dbReference>
<protein>
    <submittedName>
        <fullName evidence="9">Hydra magnipapillata</fullName>
    </submittedName>
</protein>
<dbReference type="Pfam" id="PF22936">
    <property type="entry name" value="Pol_BBD"/>
    <property type="match status" value="1"/>
</dbReference>
<feature type="compositionally biased region" description="Polar residues" evidence="6">
    <location>
        <begin position="755"/>
        <end position="777"/>
    </location>
</feature>
<accession>A0ABN7B3T2</accession>
<dbReference type="InterPro" id="IPR013103">
    <property type="entry name" value="RVT_2"/>
</dbReference>
<dbReference type="InterPro" id="IPR036875">
    <property type="entry name" value="Znf_CCHC_sf"/>
</dbReference>
<dbReference type="InterPro" id="IPR057670">
    <property type="entry name" value="SH3_retrovirus"/>
</dbReference>
<evidence type="ECO:0000256" key="1">
    <source>
        <dbReference type="ARBA" id="ARBA00022670"/>
    </source>
</evidence>
<feature type="domain" description="CCHC-type" evidence="7">
    <location>
        <begin position="243"/>
        <end position="258"/>
    </location>
</feature>
<keyword evidence="5" id="KW-0862">Zinc</keyword>
<keyword evidence="4" id="KW-0378">Hydrolase</keyword>
<evidence type="ECO:0000259" key="8">
    <source>
        <dbReference type="PROSITE" id="PS50994"/>
    </source>
</evidence>
<evidence type="ECO:0000259" key="7">
    <source>
        <dbReference type="PROSITE" id="PS50158"/>
    </source>
</evidence>
<feature type="domain" description="Integrase catalytic" evidence="8">
    <location>
        <begin position="499"/>
        <end position="664"/>
    </location>
</feature>
<dbReference type="SUPFAM" id="SSF56672">
    <property type="entry name" value="DNA/RNA polymerases"/>
    <property type="match status" value="1"/>
</dbReference>
<evidence type="ECO:0000256" key="2">
    <source>
        <dbReference type="ARBA" id="ARBA00022723"/>
    </source>
</evidence>
<dbReference type="SUPFAM" id="SSF53098">
    <property type="entry name" value="Ribonuclease H-like"/>
    <property type="match status" value="1"/>
</dbReference>
<name>A0ABN7B3T2_9HEMI</name>
<dbReference type="PROSITE" id="PS50158">
    <property type="entry name" value="ZF_CCHC"/>
    <property type="match status" value="1"/>
</dbReference>
<dbReference type="InterPro" id="IPR043502">
    <property type="entry name" value="DNA/RNA_pol_sf"/>
</dbReference>
<dbReference type="Gene3D" id="3.30.420.10">
    <property type="entry name" value="Ribonuclease H-like superfamily/Ribonuclease H"/>
    <property type="match status" value="1"/>
</dbReference>
<evidence type="ECO:0000256" key="6">
    <source>
        <dbReference type="SAM" id="MobiDB-lite"/>
    </source>
</evidence>
<organism evidence="9 10">
    <name type="scientific">Nesidiocoris tenuis</name>
    <dbReference type="NCBI Taxonomy" id="355587"/>
    <lineage>
        <taxon>Eukaryota</taxon>
        <taxon>Metazoa</taxon>
        <taxon>Ecdysozoa</taxon>
        <taxon>Arthropoda</taxon>
        <taxon>Hexapoda</taxon>
        <taxon>Insecta</taxon>
        <taxon>Pterygota</taxon>
        <taxon>Neoptera</taxon>
        <taxon>Paraneoptera</taxon>
        <taxon>Hemiptera</taxon>
        <taxon>Heteroptera</taxon>
        <taxon>Panheteroptera</taxon>
        <taxon>Cimicomorpha</taxon>
        <taxon>Miridae</taxon>
        <taxon>Dicyphina</taxon>
        <taxon>Nesidiocoris</taxon>
    </lineage>
</organism>
<dbReference type="SUPFAM" id="SSF57756">
    <property type="entry name" value="Retrovirus zinc finger-like domains"/>
    <property type="match status" value="1"/>
</dbReference>
<feature type="region of interest" description="Disordered" evidence="6">
    <location>
        <begin position="733"/>
        <end position="806"/>
    </location>
</feature>
<dbReference type="PROSITE" id="PS50994">
    <property type="entry name" value="INTEGRASE"/>
    <property type="match status" value="1"/>
</dbReference>
<dbReference type="PANTHER" id="PTHR42648">
    <property type="entry name" value="TRANSPOSASE, PUTATIVE-RELATED"/>
    <property type="match status" value="1"/>
</dbReference>